<keyword evidence="4" id="KW-1185">Reference proteome</keyword>
<dbReference type="OrthoDB" id="267483at2759"/>
<dbReference type="AlphaFoldDB" id="A0A836KQQ4"/>
<feature type="region of interest" description="Disordered" evidence="2">
    <location>
        <begin position="118"/>
        <end position="166"/>
    </location>
</feature>
<organism evidence="3 4">
    <name type="scientific">Leishmania martiniquensis</name>
    <dbReference type="NCBI Taxonomy" id="1580590"/>
    <lineage>
        <taxon>Eukaryota</taxon>
        <taxon>Discoba</taxon>
        <taxon>Euglenozoa</taxon>
        <taxon>Kinetoplastea</taxon>
        <taxon>Metakinetoplastina</taxon>
        <taxon>Trypanosomatida</taxon>
        <taxon>Trypanosomatidae</taxon>
        <taxon>Leishmaniinae</taxon>
        <taxon>Leishmania</taxon>
    </lineage>
</organism>
<dbReference type="RefSeq" id="XP_067180264.1">
    <property type="nucleotide sequence ID" value="XM_067323313.1"/>
</dbReference>
<dbReference type="EMBL" id="JAFEUZ010000013">
    <property type="protein sequence ID" value="KAG5484024.1"/>
    <property type="molecule type" value="Genomic_DNA"/>
</dbReference>
<evidence type="ECO:0000256" key="1">
    <source>
        <dbReference type="SAM" id="Coils"/>
    </source>
</evidence>
<accession>A0A836KQQ4</accession>
<proteinExistence type="predicted"/>
<feature type="compositionally biased region" description="Polar residues" evidence="2">
    <location>
        <begin position="138"/>
        <end position="149"/>
    </location>
</feature>
<evidence type="ECO:0000256" key="2">
    <source>
        <dbReference type="SAM" id="MobiDB-lite"/>
    </source>
</evidence>
<sequence>MTPMGGASDGYQRPGNRDRQATLGSQLVISRTAAAVAAASPAPVLTTPIQSRPLQGNPSHPLLWNGVATSPAGAASAQTSLTRKSRSGWTADVTVGGSTGELSSSTLLSTSRSSFASHVALGGGRQQRRISREGLRAPSTSVSTKTTAHVLQEQRRPRQSRMPPDTACRTAAEASGGADIPVKVNRERKVAAVNYNSLFEQELQQQQQADAGAWTTLSPSPSLTRGEREQAQSLPSARAGAHGMGACGSCGGGGAAALLPSVTASLAPAGAVEGPLPPDVRRIIAQSCTASSSGADTNAMIDVLEQQARRLISTGRRVKVYREELTAAEEERRDLSTIVEERHLVRSALQSEVDDINARIQALLQERALVEAQLRAQDDAAARDARKLVEAQERVKVLRETIDGVVEETGVARLMLQQQVPSLRIENFY</sequence>
<feature type="region of interest" description="Disordered" evidence="2">
    <location>
        <begin position="210"/>
        <end position="230"/>
    </location>
</feature>
<reference evidence="3 4" key="1">
    <citation type="submission" date="2021-03" db="EMBL/GenBank/DDBJ databases">
        <title>Leishmania (Mundinia) martiniquensis Genome sequencing and assembly.</title>
        <authorList>
            <person name="Almutairi H."/>
            <person name="Gatherer D."/>
        </authorList>
    </citation>
    <scope>NUCLEOTIDE SEQUENCE [LARGE SCALE GENOMIC DNA]</scope>
    <source>
        <strain evidence="3">LSCM1</strain>
    </source>
</reference>
<dbReference type="KEGG" id="lmat:92515825"/>
<feature type="coiled-coil region" evidence="1">
    <location>
        <begin position="318"/>
        <end position="408"/>
    </location>
</feature>
<evidence type="ECO:0000313" key="3">
    <source>
        <dbReference type="EMBL" id="KAG5484024.1"/>
    </source>
</evidence>
<gene>
    <name evidence="3" type="ORF">LSCM1_05876</name>
</gene>
<keyword evidence="1" id="KW-0175">Coiled coil</keyword>
<dbReference type="Proteomes" id="UP000673552">
    <property type="component" value="Chromosome 13"/>
</dbReference>
<comment type="caution">
    <text evidence="3">The sequence shown here is derived from an EMBL/GenBank/DDBJ whole genome shotgun (WGS) entry which is preliminary data.</text>
</comment>
<protein>
    <submittedName>
        <fullName evidence="3">Uncharacterized protein</fullName>
    </submittedName>
</protein>
<name>A0A836KQQ4_9TRYP</name>
<dbReference type="GeneID" id="92515825"/>
<evidence type="ECO:0000313" key="4">
    <source>
        <dbReference type="Proteomes" id="UP000673552"/>
    </source>
</evidence>
<feature type="region of interest" description="Disordered" evidence="2">
    <location>
        <begin position="1"/>
        <end position="25"/>
    </location>
</feature>